<dbReference type="GO" id="GO:0003677">
    <property type="term" value="F:DNA binding"/>
    <property type="evidence" value="ECO:0007669"/>
    <property type="project" value="TreeGrafter"/>
</dbReference>
<name>A0A6M2DGR1_XENCH</name>
<dbReference type="GO" id="GO:0005634">
    <property type="term" value="C:nucleus"/>
    <property type="evidence" value="ECO:0007669"/>
    <property type="project" value="UniProtKB-SubCell"/>
</dbReference>
<dbReference type="PROSITE" id="PS50199">
    <property type="entry name" value="ZF_RANBP2_2"/>
    <property type="match status" value="1"/>
</dbReference>
<evidence type="ECO:0000256" key="2">
    <source>
        <dbReference type="ARBA" id="ARBA00022723"/>
    </source>
</evidence>
<evidence type="ECO:0000256" key="3">
    <source>
        <dbReference type="ARBA" id="ARBA00022771"/>
    </source>
</evidence>
<evidence type="ECO:0000256" key="5">
    <source>
        <dbReference type="ARBA" id="ARBA00023015"/>
    </source>
</evidence>
<reference evidence="11" key="1">
    <citation type="submission" date="2020-03" db="EMBL/GenBank/DDBJ databases">
        <title>Transcriptomic Profiling of the Digestive Tract of the Rat Flea, Xenopsylla cheopis, Following Blood Feeding and Infection with Yersinia pestis.</title>
        <authorList>
            <person name="Bland D.M."/>
            <person name="Martens C.A."/>
            <person name="Virtaneva K."/>
            <person name="Kanakabandi K."/>
            <person name="Long D."/>
            <person name="Rosenke R."/>
            <person name="Saturday G.A."/>
            <person name="Hoyt F.H."/>
            <person name="Bruno D.P."/>
            <person name="Ribeiro J.M.C."/>
            <person name="Hinnebusch J."/>
        </authorList>
    </citation>
    <scope>NUCLEOTIDE SEQUENCE</scope>
</reference>
<feature type="region of interest" description="Disordered" evidence="9">
    <location>
        <begin position="164"/>
        <end position="190"/>
    </location>
</feature>
<accession>A0A6M2DGR1</accession>
<dbReference type="GO" id="GO:0008270">
    <property type="term" value="F:zinc ion binding"/>
    <property type="evidence" value="ECO:0007669"/>
    <property type="project" value="UniProtKB-KW"/>
</dbReference>
<keyword evidence="5" id="KW-0805">Transcription regulation</keyword>
<proteinExistence type="predicted"/>
<dbReference type="InterPro" id="IPR033774">
    <property type="entry name" value="YAF2_RYBP"/>
</dbReference>
<dbReference type="PANTHER" id="PTHR12920">
    <property type="entry name" value="RYBP AND YAF2-RELATED"/>
    <property type="match status" value="1"/>
</dbReference>
<feature type="region of interest" description="Disordered" evidence="9">
    <location>
        <begin position="59"/>
        <end position="143"/>
    </location>
</feature>
<evidence type="ECO:0000313" key="11">
    <source>
        <dbReference type="EMBL" id="NOV45495.1"/>
    </source>
</evidence>
<sequence length="190" mass="20561">MDHKKSPMRRTKRQAKVLEDNYWDCSVCTYRNNAEAFKCLMCDVRKGTSTRKPRINPALAAAQQQAGPASATAAAPGGKDSTSPASAGGSVKRSHHHHHHHRHRHSRGSSASSTASSNSKRLHQSHPPRLKNVDRSSAQTREVTVNSVTVVITEYKPIAVTQLQQQNAAAASSESSDRGSLSESSDATRS</sequence>
<dbReference type="Gene3D" id="4.10.1060.10">
    <property type="entry name" value="Zinc finger, RanBP2-type"/>
    <property type="match status" value="1"/>
</dbReference>
<evidence type="ECO:0000256" key="8">
    <source>
        <dbReference type="PROSITE-ProRule" id="PRU00322"/>
    </source>
</evidence>
<dbReference type="PANTHER" id="PTHR12920:SF4">
    <property type="entry name" value="GEO03726P1"/>
    <property type="match status" value="1"/>
</dbReference>
<dbReference type="AlphaFoldDB" id="A0A6M2DGR1"/>
<evidence type="ECO:0000259" key="10">
    <source>
        <dbReference type="PROSITE" id="PS50199"/>
    </source>
</evidence>
<feature type="compositionally biased region" description="Basic residues" evidence="9">
    <location>
        <begin position="120"/>
        <end position="129"/>
    </location>
</feature>
<keyword evidence="3 8" id="KW-0863">Zinc-finger</keyword>
<dbReference type="EMBL" id="GIIL01001769">
    <property type="protein sequence ID" value="NOV45495.1"/>
    <property type="molecule type" value="Transcribed_RNA"/>
</dbReference>
<feature type="compositionally biased region" description="Basic residues" evidence="9">
    <location>
        <begin position="92"/>
        <end position="107"/>
    </location>
</feature>
<comment type="subcellular location">
    <subcellularLocation>
        <location evidence="1">Nucleus</location>
    </subcellularLocation>
</comment>
<keyword evidence="2" id="KW-0479">Metal-binding</keyword>
<dbReference type="InterPro" id="IPR036443">
    <property type="entry name" value="Znf_RanBP2_sf"/>
</dbReference>
<dbReference type="Pfam" id="PF17219">
    <property type="entry name" value="YAF2_RYBP"/>
    <property type="match status" value="1"/>
</dbReference>
<dbReference type="SUPFAM" id="SSF90209">
    <property type="entry name" value="Ran binding protein zinc finger-like"/>
    <property type="match status" value="1"/>
</dbReference>
<evidence type="ECO:0000256" key="6">
    <source>
        <dbReference type="ARBA" id="ARBA00023163"/>
    </source>
</evidence>
<dbReference type="GO" id="GO:0003712">
    <property type="term" value="F:transcription coregulator activity"/>
    <property type="evidence" value="ECO:0007669"/>
    <property type="project" value="TreeGrafter"/>
</dbReference>
<feature type="compositionally biased region" description="Low complexity" evidence="9">
    <location>
        <begin position="108"/>
        <end position="119"/>
    </location>
</feature>
<keyword evidence="4" id="KW-0862">Zinc</keyword>
<dbReference type="PROSITE" id="PS01358">
    <property type="entry name" value="ZF_RANBP2_1"/>
    <property type="match status" value="1"/>
</dbReference>
<dbReference type="InterPro" id="IPR001876">
    <property type="entry name" value="Znf_RanBP2"/>
</dbReference>
<feature type="domain" description="RanBP2-type" evidence="10">
    <location>
        <begin position="19"/>
        <end position="48"/>
    </location>
</feature>
<evidence type="ECO:0000256" key="4">
    <source>
        <dbReference type="ARBA" id="ARBA00022833"/>
    </source>
</evidence>
<feature type="compositionally biased region" description="Low complexity" evidence="9">
    <location>
        <begin position="168"/>
        <end position="190"/>
    </location>
</feature>
<protein>
    <submittedName>
        <fullName evidence="11">Putative yy1-associated factor 2 isoform x1</fullName>
    </submittedName>
</protein>
<evidence type="ECO:0000256" key="9">
    <source>
        <dbReference type="SAM" id="MobiDB-lite"/>
    </source>
</evidence>
<organism evidence="11">
    <name type="scientific">Xenopsylla cheopis</name>
    <name type="common">Oriental rat flea</name>
    <name type="synonym">Pulex cheopis</name>
    <dbReference type="NCBI Taxonomy" id="163159"/>
    <lineage>
        <taxon>Eukaryota</taxon>
        <taxon>Metazoa</taxon>
        <taxon>Ecdysozoa</taxon>
        <taxon>Arthropoda</taxon>
        <taxon>Hexapoda</taxon>
        <taxon>Insecta</taxon>
        <taxon>Pterygota</taxon>
        <taxon>Neoptera</taxon>
        <taxon>Endopterygota</taxon>
        <taxon>Siphonaptera</taxon>
        <taxon>Pulicidae</taxon>
        <taxon>Xenopsyllinae</taxon>
        <taxon>Xenopsylla</taxon>
    </lineage>
</organism>
<feature type="compositionally biased region" description="Low complexity" evidence="9">
    <location>
        <begin position="59"/>
        <end position="78"/>
    </location>
</feature>
<dbReference type="GO" id="GO:0045893">
    <property type="term" value="P:positive regulation of DNA-templated transcription"/>
    <property type="evidence" value="ECO:0007669"/>
    <property type="project" value="InterPro"/>
</dbReference>
<dbReference type="InterPro" id="IPR039958">
    <property type="entry name" value="RYBP/YAF2"/>
</dbReference>
<evidence type="ECO:0000256" key="1">
    <source>
        <dbReference type="ARBA" id="ARBA00004123"/>
    </source>
</evidence>
<dbReference type="SMART" id="SM00547">
    <property type="entry name" value="ZnF_RBZ"/>
    <property type="match status" value="1"/>
</dbReference>
<keyword evidence="6" id="KW-0804">Transcription</keyword>
<keyword evidence="7" id="KW-0539">Nucleus</keyword>
<evidence type="ECO:0000256" key="7">
    <source>
        <dbReference type="ARBA" id="ARBA00023242"/>
    </source>
</evidence>
<dbReference type="Pfam" id="PF00641">
    <property type="entry name" value="Zn_ribbon_RanBP"/>
    <property type="match status" value="1"/>
</dbReference>